<comment type="caution">
    <text evidence="2">The sequence shown here is derived from an EMBL/GenBank/DDBJ whole genome shotgun (WGS) entry which is preliminary data.</text>
</comment>
<evidence type="ECO:0000313" key="3">
    <source>
        <dbReference type="Proteomes" id="UP000019335"/>
    </source>
</evidence>
<proteinExistence type="predicted"/>
<gene>
    <name evidence="2" type="ORF">Naga_100150g4</name>
</gene>
<keyword evidence="1" id="KW-0732">Signal</keyword>
<name>W7TR92_9STRA</name>
<dbReference type="EMBL" id="AZIL01000782">
    <property type="protein sequence ID" value="EWM26008.1"/>
    <property type="molecule type" value="Genomic_DNA"/>
</dbReference>
<sequence>MCGGFFSLSCGALSLKVVTTLLWAICRFHACDRGSNQLELSDTATIERSGRRNARCYFISRLGVNIHHSRIRDSCRGVNNSCHGPGLYLFREASISRTPPAFRENGGGQNHRKGLVRLSHEANGRARAGEGSNRVRKGKFLRKIRDTHRNVQLKMQQGVIIDDQACSEHVRGEREWRVSVGSGLRAEGGHIWDKCPEK</sequence>
<evidence type="ECO:0000313" key="2">
    <source>
        <dbReference type="EMBL" id="EWM26008.1"/>
    </source>
</evidence>
<organism evidence="2 3">
    <name type="scientific">Nannochloropsis gaditana</name>
    <dbReference type="NCBI Taxonomy" id="72520"/>
    <lineage>
        <taxon>Eukaryota</taxon>
        <taxon>Sar</taxon>
        <taxon>Stramenopiles</taxon>
        <taxon>Ochrophyta</taxon>
        <taxon>Eustigmatophyceae</taxon>
        <taxon>Eustigmatales</taxon>
        <taxon>Monodopsidaceae</taxon>
        <taxon>Nannochloropsis</taxon>
    </lineage>
</organism>
<feature type="chain" id="PRO_5004903799" description="Secreted protein" evidence="1">
    <location>
        <begin position="31"/>
        <end position="198"/>
    </location>
</feature>
<evidence type="ECO:0008006" key="4">
    <source>
        <dbReference type="Google" id="ProtNLM"/>
    </source>
</evidence>
<reference evidence="2 3" key="1">
    <citation type="journal article" date="2014" name="Mol. Plant">
        <title>Chromosome Scale Genome Assembly and Transcriptome Profiling of Nannochloropsis gaditana in Nitrogen Depletion.</title>
        <authorList>
            <person name="Corteggiani Carpinelli E."/>
            <person name="Telatin A."/>
            <person name="Vitulo N."/>
            <person name="Forcato C."/>
            <person name="D'Angelo M."/>
            <person name="Schiavon R."/>
            <person name="Vezzi A."/>
            <person name="Giacometti G.M."/>
            <person name="Morosinotto T."/>
            <person name="Valle G."/>
        </authorList>
    </citation>
    <scope>NUCLEOTIDE SEQUENCE [LARGE SCALE GENOMIC DNA]</scope>
    <source>
        <strain evidence="2 3">B-31</strain>
    </source>
</reference>
<dbReference type="AlphaFoldDB" id="W7TR92"/>
<dbReference type="Proteomes" id="UP000019335">
    <property type="component" value="Chromosome 10"/>
</dbReference>
<keyword evidence="3" id="KW-1185">Reference proteome</keyword>
<protein>
    <recommendedName>
        <fullName evidence="4">Secreted protein</fullName>
    </recommendedName>
</protein>
<evidence type="ECO:0000256" key="1">
    <source>
        <dbReference type="SAM" id="SignalP"/>
    </source>
</evidence>
<feature type="signal peptide" evidence="1">
    <location>
        <begin position="1"/>
        <end position="30"/>
    </location>
</feature>
<accession>W7TR92</accession>